<dbReference type="InterPro" id="IPR024072">
    <property type="entry name" value="DHFR-like_dom_sf"/>
</dbReference>
<keyword evidence="4 8" id="KW-0554">One-carbon metabolism</keyword>
<proteinExistence type="inferred from homology"/>
<evidence type="ECO:0000256" key="3">
    <source>
        <dbReference type="ARBA" id="ARBA00012856"/>
    </source>
</evidence>
<evidence type="ECO:0000256" key="7">
    <source>
        <dbReference type="ARBA" id="ARBA00025067"/>
    </source>
</evidence>
<gene>
    <name evidence="10" type="primary">dhfrIII</name>
    <name evidence="10" type="ORF">NCTC11227_00417</name>
</gene>
<feature type="domain" description="DHFR" evidence="9">
    <location>
        <begin position="26"/>
        <end position="189"/>
    </location>
</feature>
<dbReference type="AlphaFoldDB" id="A0A378PJ59"/>
<dbReference type="UniPathway" id="UPA00077">
    <property type="reaction ID" value="UER00158"/>
</dbReference>
<dbReference type="PIRSF" id="PIRSF000194">
    <property type="entry name" value="DHFR"/>
    <property type="match status" value="1"/>
</dbReference>
<keyword evidence="5 8" id="KW-0521">NADP</keyword>
<evidence type="ECO:0000256" key="6">
    <source>
        <dbReference type="ARBA" id="ARBA00023002"/>
    </source>
</evidence>
<dbReference type="STRING" id="29433.MOVS_02015"/>
<dbReference type="GO" id="GO:0046654">
    <property type="term" value="P:tetrahydrofolate biosynthetic process"/>
    <property type="evidence" value="ECO:0007669"/>
    <property type="project" value="UniProtKB-UniPathway"/>
</dbReference>
<dbReference type="GO" id="GO:0005829">
    <property type="term" value="C:cytosol"/>
    <property type="evidence" value="ECO:0007669"/>
    <property type="project" value="TreeGrafter"/>
</dbReference>
<dbReference type="GO" id="GO:0050661">
    <property type="term" value="F:NADP binding"/>
    <property type="evidence" value="ECO:0007669"/>
    <property type="project" value="InterPro"/>
</dbReference>
<sequence>MISASKTTNRMSASRQTWRCDMNNIKIVHVVAKDRQNCIGKANDLAWHIPADLKHFKEMTTGGVIVMGRKTFESLGRPLPNRTHHVITRDTAWTADGVAVAHDLPTAIKSAKADATRLGKDRIFVIGGGEIYRQSLSMADILEITEVDLDVQGDTHYPTIGNEFKEIWRSEQQTDDKSGIAFEFTTWQRQS</sequence>
<keyword evidence="6 8" id="KW-0560">Oxidoreductase</keyword>
<dbReference type="Gene3D" id="3.40.430.10">
    <property type="entry name" value="Dihydrofolate Reductase, subunit A"/>
    <property type="match status" value="1"/>
</dbReference>
<dbReference type="InterPro" id="IPR012259">
    <property type="entry name" value="DHFR"/>
</dbReference>
<accession>A0A378PJ59</accession>
<organism evidence="10 11">
    <name type="scientific">Moraxella ovis</name>
    <dbReference type="NCBI Taxonomy" id="29433"/>
    <lineage>
        <taxon>Bacteria</taxon>
        <taxon>Pseudomonadati</taxon>
        <taxon>Pseudomonadota</taxon>
        <taxon>Gammaproteobacteria</taxon>
        <taxon>Moraxellales</taxon>
        <taxon>Moraxellaceae</taxon>
        <taxon>Moraxella</taxon>
    </lineage>
</organism>
<dbReference type="Proteomes" id="UP000255102">
    <property type="component" value="Unassembled WGS sequence"/>
</dbReference>
<dbReference type="GO" id="GO:0006730">
    <property type="term" value="P:one-carbon metabolic process"/>
    <property type="evidence" value="ECO:0007669"/>
    <property type="project" value="UniProtKB-KW"/>
</dbReference>
<evidence type="ECO:0000313" key="10">
    <source>
        <dbReference type="EMBL" id="STY86436.1"/>
    </source>
</evidence>
<dbReference type="InterPro" id="IPR001796">
    <property type="entry name" value="DHFR_dom"/>
</dbReference>
<comment type="function">
    <text evidence="7 8">Key enzyme in folate metabolism. Catalyzes an essential reaction for de novo glycine and purine synthesis, and for DNA precursor synthesis.</text>
</comment>
<comment type="pathway">
    <text evidence="1 8">Cofactor biosynthesis; tetrahydrofolate biosynthesis; 5,6,7,8-tetrahydrofolate from 7,8-dihydrofolate: step 1/1.</text>
</comment>
<dbReference type="GO" id="GO:0004146">
    <property type="term" value="F:dihydrofolate reductase activity"/>
    <property type="evidence" value="ECO:0007669"/>
    <property type="project" value="UniProtKB-EC"/>
</dbReference>
<comment type="similarity">
    <text evidence="2 8">Belongs to the dihydrofolate reductase family.</text>
</comment>
<dbReference type="PANTHER" id="PTHR48069">
    <property type="entry name" value="DIHYDROFOLATE REDUCTASE"/>
    <property type="match status" value="1"/>
</dbReference>
<reference evidence="10 11" key="1">
    <citation type="submission" date="2018-06" db="EMBL/GenBank/DDBJ databases">
        <authorList>
            <consortium name="Pathogen Informatics"/>
            <person name="Doyle S."/>
        </authorList>
    </citation>
    <scope>NUCLEOTIDE SEQUENCE [LARGE SCALE GENOMIC DNA]</scope>
    <source>
        <strain evidence="10 11">NCTC11227</strain>
    </source>
</reference>
<dbReference type="SUPFAM" id="SSF53597">
    <property type="entry name" value="Dihydrofolate reductase-like"/>
    <property type="match status" value="1"/>
</dbReference>
<protein>
    <recommendedName>
        <fullName evidence="3 8">Dihydrofolate reductase</fullName>
        <ecNumber evidence="3 8">1.5.1.3</ecNumber>
    </recommendedName>
</protein>
<evidence type="ECO:0000256" key="4">
    <source>
        <dbReference type="ARBA" id="ARBA00022563"/>
    </source>
</evidence>
<evidence type="ECO:0000256" key="5">
    <source>
        <dbReference type="ARBA" id="ARBA00022857"/>
    </source>
</evidence>
<dbReference type="GO" id="GO:0046655">
    <property type="term" value="P:folic acid metabolic process"/>
    <property type="evidence" value="ECO:0007669"/>
    <property type="project" value="TreeGrafter"/>
</dbReference>
<dbReference type="PANTHER" id="PTHR48069:SF3">
    <property type="entry name" value="DIHYDROFOLATE REDUCTASE"/>
    <property type="match status" value="1"/>
</dbReference>
<dbReference type="EMBL" id="UGPW01000001">
    <property type="protein sequence ID" value="STY86436.1"/>
    <property type="molecule type" value="Genomic_DNA"/>
</dbReference>
<name>A0A378PJ59_9GAMM</name>
<dbReference type="PRINTS" id="PR00070">
    <property type="entry name" value="DHFR"/>
</dbReference>
<evidence type="ECO:0000256" key="8">
    <source>
        <dbReference type="PIRNR" id="PIRNR000194"/>
    </source>
</evidence>
<dbReference type="CDD" id="cd00209">
    <property type="entry name" value="DHFR"/>
    <property type="match status" value="1"/>
</dbReference>
<evidence type="ECO:0000256" key="1">
    <source>
        <dbReference type="ARBA" id="ARBA00004903"/>
    </source>
</evidence>
<dbReference type="Pfam" id="PF00186">
    <property type="entry name" value="DHFR_1"/>
    <property type="match status" value="1"/>
</dbReference>
<evidence type="ECO:0000259" key="9">
    <source>
        <dbReference type="PROSITE" id="PS51330"/>
    </source>
</evidence>
<dbReference type="EC" id="1.5.1.3" evidence="3 8"/>
<evidence type="ECO:0000256" key="2">
    <source>
        <dbReference type="ARBA" id="ARBA00009539"/>
    </source>
</evidence>
<comment type="catalytic activity">
    <reaction evidence="8">
        <text>(6S)-5,6,7,8-tetrahydrofolate + NADP(+) = 7,8-dihydrofolate + NADPH + H(+)</text>
        <dbReference type="Rhea" id="RHEA:15009"/>
        <dbReference type="ChEBI" id="CHEBI:15378"/>
        <dbReference type="ChEBI" id="CHEBI:57451"/>
        <dbReference type="ChEBI" id="CHEBI:57453"/>
        <dbReference type="ChEBI" id="CHEBI:57783"/>
        <dbReference type="ChEBI" id="CHEBI:58349"/>
        <dbReference type="EC" id="1.5.1.3"/>
    </reaction>
</comment>
<evidence type="ECO:0000313" key="11">
    <source>
        <dbReference type="Proteomes" id="UP000255102"/>
    </source>
</evidence>
<dbReference type="GO" id="GO:0046452">
    <property type="term" value="P:dihydrofolate metabolic process"/>
    <property type="evidence" value="ECO:0007669"/>
    <property type="project" value="TreeGrafter"/>
</dbReference>
<dbReference type="PROSITE" id="PS51330">
    <property type="entry name" value="DHFR_2"/>
    <property type="match status" value="1"/>
</dbReference>